<dbReference type="Gene3D" id="2.10.50.30">
    <property type="entry name" value="GPCR, family 3, nine cysteines domain"/>
    <property type="match status" value="1"/>
</dbReference>
<keyword evidence="6 12" id="KW-1133">Transmembrane helix</keyword>
<keyword evidence="8 12" id="KW-0472">Membrane</keyword>
<evidence type="ECO:0000313" key="16">
    <source>
        <dbReference type="Proteomes" id="UP000001646"/>
    </source>
</evidence>
<evidence type="ECO:0000256" key="7">
    <source>
        <dbReference type="ARBA" id="ARBA00023040"/>
    </source>
</evidence>
<feature type="chain" id="PRO_5032876451" description="G-protein coupled receptors family 3 profile domain-containing protein" evidence="13">
    <location>
        <begin position="18"/>
        <end position="847"/>
    </location>
</feature>
<comment type="subcellular location">
    <subcellularLocation>
        <location evidence="1">Cell membrane</location>
        <topology evidence="1">Multi-pass membrane protein</topology>
    </subcellularLocation>
</comment>
<dbReference type="PRINTS" id="PR00248">
    <property type="entry name" value="GPCRMGR"/>
</dbReference>
<dbReference type="CDD" id="cd15283">
    <property type="entry name" value="7tmC_V2R_pheromone"/>
    <property type="match status" value="1"/>
</dbReference>
<dbReference type="eggNOG" id="KOG1056">
    <property type="taxonomic scope" value="Eukaryota"/>
</dbReference>
<dbReference type="Ensembl" id="ENSACAT00000011019.3">
    <property type="protein sequence ID" value="ENSACAP00000010796.3"/>
    <property type="gene ID" value="ENSACAG00000011016.3"/>
</dbReference>
<dbReference type="GO" id="GO:0004930">
    <property type="term" value="F:G protein-coupled receptor activity"/>
    <property type="evidence" value="ECO:0000318"/>
    <property type="project" value="GO_Central"/>
</dbReference>
<evidence type="ECO:0000256" key="6">
    <source>
        <dbReference type="ARBA" id="ARBA00022989"/>
    </source>
</evidence>
<accession>H9GH30</accession>
<feature type="transmembrane region" description="Helical" evidence="12">
    <location>
        <begin position="773"/>
        <end position="793"/>
    </location>
</feature>
<organism evidence="15 16">
    <name type="scientific">Anolis carolinensis</name>
    <name type="common">Green anole</name>
    <name type="synonym">American chameleon</name>
    <dbReference type="NCBI Taxonomy" id="28377"/>
    <lineage>
        <taxon>Eukaryota</taxon>
        <taxon>Metazoa</taxon>
        <taxon>Chordata</taxon>
        <taxon>Craniata</taxon>
        <taxon>Vertebrata</taxon>
        <taxon>Euteleostomi</taxon>
        <taxon>Lepidosauria</taxon>
        <taxon>Squamata</taxon>
        <taxon>Bifurcata</taxon>
        <taxon>Unidentata</taxon>
        <taxon>Episquamata</taxon>
        <taxon>Toxicofera</taxon>
        <taxon>Iguania</taxon>
        <taxon>Dactyloidae</taxon>
        <taxon>Anolis</taxon>
    </lineage>
</organism>
<keyword evidence="5 13" id="KW-0732">Signal</keyword>
<feature type="domain" description="G-protein coupled receptors family 3 profile" evidence="14">
    <location>
        <begin position="581"/>
        <end position="843"/>
    </location>
</feature>
<dbReference type="Pfam" id="PF01094">
    <property type="entry name" value="ANF_receptor"/>
    <property type="match status" value="1"/>
</dbReference>
<evidence type="ECO:0000256" key="11">
    <source>
        <dbReference type="ARBA" id="ARBA00023224"/>
    </source>
</evidence>
<dbReference type="PROSITE" id="PS00981">
    <property type="entry name" value="G_PROTEIN_RECEP_F3_3"/>
    <property type="match status" value="1"/>
</dbReference>
<dbReference type="GO" id="GO:0005886">
    <property type="term" value="C:plasma membrane"/>
    <property type="evidence" value="ECO:0000318"/>
    <property type="project" value="GO_Central"/>
</dbReference>
<dbReference type="PRINTS" id="PR01535">
    <property type="entry name" value="VOMERONASL2R"/>
</dbReference>
<dbReference type="HOGENOM" id="CLU_005389_5_0_1"/>
<dbReference type="SUPFAM" id="SSF53822">
    <property type="entry name" value="Periplasmic binding protein-like I"/>
    <property type="match status" value="1"/>
</dbReference>
<dbReference type="PANTHER" id="PTHR24061">
    <property type="entry name" value="CALCIUM-SENSING RECEPTOR-RELATED"/>
    <property type="match status" value="1"/>
</dbReference>
<feature type="transmembrane region" description="Helical" evidence="12">
    <location>
        <begin position="739"/>
        <end position="761"/>
    </location>
</feature>
<feature type="transmembrane region" description="Helical" evidence="12">
    <location>
        <begin position="695"/>
        <end position="713"/>
    </location>
</feature>
<dbReference type="InterPro" id="IPR000337">
    <property type="entry name" value="GPCR_3"/>
</dbReference>
<evidence type="ECO:0000313" key="15">
    <source>
        <dbReference type="Ensembl" id="ENSACAP00000010796.3"/>
    </source>
</evidence>
<keyword evidence="3" id="KW-1003">Cell membrane</keyword>
<feature type="signal peptide" evidence="13">
    <location>
        <begin position="1"/>
        <end position="17"/>
    </location>
</feature>
<evidence type="ECO:0000256" key="2">
    <source>
        <dbReference type="ARBA" id="ARBA00007242"/>
    </source>
</evidence>
<keyword evidence="7" id="KW-0297">G-protein coupled receptor</keyword>
<dbReference type="FunFam" id="2.10.50.30:FF:000002">
    <property type="entry name" value="Vomeronasal 2 receptor, h1"/>
    <property type="match status" value="1"/>
</dbReference>
<reference evidence="15" key="3">
    <citation type="submission" date="2025-09" db="UniProtKB">
        <authorList>
            <consortium name="Ensembl"/>
        </authorList>
    </citation>
    <scope>IDENTIFICATION</scope>
</reference>
<dbReference type="InterPro" id="IPR000068">
    <property type="entry name" value="GPCR_3_Ca_sens_rcpt-rel"/>
</dbReference>
<evidence type="ECO:0000256" key="12">
    <source>
        <dbReference type="SAM" id="Phobius"/>
    </source>
</evidence>
<dbReference type="InterPro" id="IPR011500">
    <property type="entry name" value="GPCR_3_9-Cys_dom"/>
</dbReference>
<evidence type="ECO:0000256" key="10">
    <source>
        <dbReference type="ARBA" id="ARBA00023180"/>
    </source>
</evidence>
<dbReference type="PANTHER" id="PTHR24061:SF599">
    <property type="entry name" value="G-PROTEIN COUPLED RECEPTORS FAMILY 3 PROFILE DOMAIN-CONTAINING PROTEIN"/>
    <property type="match status" value="1"/>
</dbReference>
<feature type="transmembrane region" description="Helical" evidence="12">
    <location>
        <begin position="652"/>
        <end position="675"/>
    </location>
</feature>
<dbReference type="GeneTree" id="ENSGT00950000182788"/>
<feature type="transmembrane region" description="Helical" evidence="12">
    <location>
        <begin position="580"/>
        <end position="603"/>
    </location>
</feature>
<keyword evidence="16" id="KW-1185">Reference proteome</keyword>
<reference evidence="15" key="1">
    <citation type="submission" date="2009-12" db="EMBL/GenBank/DDBJ databases">
        <title>The Genome Sequence of Anolis carolinensis (Green Anole Lizard).</title>
        <authorList>
            <consortium name="The Genome Sequencing Platform"/>
            <person name="Di Palma F."/>
            <person name="Alfoldi J."/>
            <person name="Heiman D."/>
            <person name="Young S."/>
            <person name="Grabherr M."/>
            <person name="Johnson J."/>
            <person name="Lander E.S."/>
            <person name="Lindblad-Toh K."/>
        </authorList>
    </citation>
    <scope>NUCLEOTIDE SEQUENCE [LARGE SCALE GENOMIC DNA]</scope>
    <source>
        <strain evidence="15">JBL SC #1</strain>
    </source>
</reference>
<dbReference type="InterPro" id="IPR017979">
    <property type="entry name" value="GPCR_3_CS"/>
</dbReference>
<name>H9GH30_ANOCA</name>
<dbReference type="Pfam" id="PF00003">
    <property type="entry name" value="7tm_3"/>
    <property type="match status" value="1"/>
</dbReference>
<dbReference type="InterPro" id="IPR038550">
    <property type="entry name" value="GPCR_3_9-Cys_sf"/>
</dbReference>
<dbReference type="InterPro" id="IPR001828">
    <property type="entry name" value="ANF_lig-bd_rcpt"/>
</dbReference>
<keyword evidence="4 12" id="KW-0812">Transmembrane</keyword>
<feature type="transmembrane region" description="Helical" evidence="12">
    <location>
        <begin position="623"/>
        <end position="640"/>
    </location>
</feature>
<evidence type="ECO:0000256" key="3">
    <source>
        <dbReference type="ARBA" id="ARBA00022475"/>
    </source>
</evidence>
<evidence type="ECO:0000256" key="5">
    <source>
        <dbReference type="ARBA" id="ARBA00022729"/>
    </source>
</evidence>
<evidence type="ECO:0000259" key="14">
    <source>
        <dbReference type="PROSITE" id="PS50259"/>
    </source>
</evidence>
<dbReference type="AlphaFoldDB" id="H9GH30"/>
<keyword evidence="9" id="KW-0675">Receptor</keyword>
<dbReference type="InterPro" id="IPR004073">
    <property type="entry name" value="GPCR_3_vmron_rcpt_2"/>
</dbReference>
<dbReference type="PROSITE" id="PS50259">
    <property type="entry name" value="G_PROTEIN_RECEP_F3_4"/>
    <property type="match status" value="1"/>
</dbReference>
<dbReference type="Pfam" id="PF07562">
    <property type="entry name" value="NCD3G"/>
    <property type="match status" value="1"/>
</dbReference>
<dbReference type="InterPro" id="IPR028082">
    <property type="entry name" value="Peripla_BP_I"/>
</dbReference>
<dbReference type="InParanoid" id="H9GH30"/>
<dbReference type="Gene3D" id="3.40.50.2300">
    <property type="match status" value="2"/>
</dbReference>
<dbReference type="InterPro" id="IPR017978">
    <property type="entry name" value="GPCR_3_C"/>
</dbReference>
<feature type="transmembrane region" description="Helical" evidence="12">
    <location>
        <begin position="805"/>
        <end position="828"/>
    </location>
</feature>
<reference evidence="15" key="2">
    <citation type="submission" date="2025-08" db="UniProtKB">
        <authorList>
            <consortium name="Ensembl"/>
        </authorList>
    </citation>
    <scope>IDENTIFICATION</scope>
</reference>
<evidence type="ECO:0000256" key="13">
    <source>
        <dbReference type="SAM" id="SignalP"/>
    </source>
</evidence>
<protein>
    <recommendedName>
        <fullName evidence="14">G-protein coupled receptors family 3 profile domain-containing protein</fullName>
    </recommendedName>
</protein>
<dbReference type="Proteomes" id="UP000001646">
    <property type="component" value="Unplaced"/>
</dbReference>
<comment type="similarity">
    <text evidence="2">Belongs to the G-protein coupled receptor 3 family.</text>
</comment>
<dbReference type="FunFam" id="3.40.50.2300:FF:000024">
    <property type="entry name" value="Vomeronasal 2, receptor 73"/>
    <property type="match status" value="1"/>
</dbReference>
<evidence type="ECO:0000256" key="4">
    <source>
        <dbReference type="ARBA" id="ARBA00022692"/>
    </source>
</evidence>
<gene>
    <name evidence="15" type="primary">LOC100552934</name>
</gene>
<evidence type="ECO:0000256" key="8">
    <source>
        <dbReference type="ARBA" id="ARBA00023136"/>
    </source>
</evidence>
<proteinExistence type="inferred from homology"/>
<keyword evidence="11" id="KW-0807">Transducer</keyword>
<evidence type="ECO:0000256" key="1">
    <source>
        <dbReference type="ARBA" id="ARBA00004651"/>
    </source>
</evidence>
<evidence type="ECO:0000256" key="9">
    <source>
        <dbReference type="ARBA" id="ARBA00023170"/>
    </source>
</evidence>
<keyword evidence="10" id="KW-0325">Glycoprotein</keyword>
<sequence length="847" mass="95986">MLFLLLLLVSCFQIISPTPKGNWKEKANRYKDGYFKPGDYVIGAILSLLTIGLPEEFFNTFPMSYTEYPFKVVSKNSQHALAFIFAVEEINNHPDILSNISLGFHICDNFFEPRFSYGITLSLFSAQKENIPNYRCGRPYKIPAVVGALSSETSTQVATISGLYKVSQIHYPFSYQMVPNEAAQYDGIVQLLSYFSWTWVGLIVSDDNQGEEFVQSLKSVLSRNSICVAFTEKAPFFFPQTVNGLTYYEFSSVTVLKNLIFTKANVIVAYGVTSLMIGLNILLRSYEQSTRKSTEKVWVTTAQWDFSSKVFLNDWHVKHFHGSLSFTVHKNNVPRFKTFLQEFNPYQHRDSNFFQYFWHDAFDCISPNFYKNTQNFKICTGEEKLESLPQTVFEMNMSGDSYSIYNAVYALAYALDNLYSSENPKPSHHPLQSWKLHWFLRKINFNNSAGEEVFFNDNMELSTGYDLVNWVVFPNKSFMKVGFPSFEHFTAALKIIGEISFHRSTVPESTCTERCHPGYYMKILEGQPSCCYHCLGCPEGTISNQTNAHHCYKCPEEECPNKKRNRCVPKVITFLTYDGPLGICLVSAAVFLSLLTASVFGIFIRHRNTPIVKATNRDLTYRLLISIFLCFLCSLIFIGQPSTVTCLLRQVAFGNIFTFALSCVLAKTITVVIAFIATNPGGKIIKWVGKKLSNYIIFFCSAIQAGICAIWLGTSPPFPDKVSQSAEIVAQCNEGSSTMFYIVLGYLGFLASVSFTLAYLTRKLPDTFNEAKFITFSMLVFCSVWISFIPTYLSTKGKYMVAVEIFSILASGVGLLSFIFAPKVYIILLKPNMNIKDHLFKKGKSIK</sequence>